<comment type="caution">
    <text evidence="2">The sequence shown here is derived from an EMBL/GenBank/DDBJ whole genome shotgun (WGS) entry which is preliminary data.</text>
</comment>
<protein>
    <recommendedName>
        <fullName evidence="4">HEAT repeat domain-containing protein</fullName>
    </recommendedName>
</protein>
<keyword evidence="1" id="KW-0812">Transmembrane</keyword>
<evidence type="ECO:0000313" key="2">
    <source>
        <dbReference type="EMBL" id="OEK06275.1"/>
    </source>
</evidence>
<keyword evidence="1" id="KW-1133">Transmembrane helix</keyword>
<organism evidence="2 3">
    <name type="scientific">Roseivirga misakiensis</name>
    <dbReference type="NCBI Taxonomy" id="1563681"/>
    <lineage>
        <taxon>Bacteria</taxon>
        <taxon>Pseudomonadati</taxon>
        <taxon>Bacteroidota</taxon>
        <taxon>Cytophagia</taxon>
        <taxon>Cytophagales</taxon>
        <taxon>Roseivirgaceae</taxon>
        <taxon>Roseivirga</taxon>
    </lineage>
</organism>
<proteinExistence type="predicted"/>
<accession>A0A1E5T4H1</accession>
<evidence type="ECO:0008006" key="4">
    <source>
        <dbReference type="Google" id="ProtNLM"/>
    </source>
</evidence>
<dbReference type="OrthoDB" id="978644at2"/>
<dbReference type="AlphaFoldDB" id="A0A1E5T4H1"/>
<name>A0A1E5T4H1_9BACT</name>
<dbReference type="RefSeq" id="WP_069833587.1">
    <property type="nucleotide sequence ID" value="NZ_MDGQ01000003.1"/>
</dbReference>
<feature type="transmembrane region" description="Helical" evidence="1">
    <location>
        <begin position="100"/>
        <end position="122"/>
    </location>
</feature>
<reference evidence="2 3" key="1">
    <citation type="submission" date="2016-08" db="EMBL/GenBank/DDBJ databases">
        <title>Draft genome of Fabibacter sp. strain SK-8.</title>
        <authorList>
            <person name="Wong S.-K."/>
            <person name="Hamasaki K."/>
            <person name="Yoshizawa S."/>
        </authorList>
    </citation>
    <scope>NUCLEOTIDE SEQUENCE [LARGE SCALE GENOMIC DNA]</scope>
    <source>
        <strain evidence="2 3">SK-8</strain>
    </source>
</reference>
<dbReference type="STRING" id="1563681.BFP71_00945"/>
<keyword evidence="3" id="KW-1185">Reference proteome</keyword>
<keyword evidence="1" id="KW-0472">Membrane</keyword>
<evidence type="ECO:0000256" key="1">
    <source>
        <dbReference type="SAM" id="Phobius"/>
    </source>
</evidence>
<dbReference type="Proteomes" id="UP000095552">
    <property type="component" value="Unassembled WGS sequence"/>
</dbReference>
<gene>
    <name evidence="2" type="ORF">BFP71_00945</name>
</gene>
<dbReference type="EMBL" id="MDGQ01000003">
    <property type="protein sequence ID" value="OEK06275.1"/>
    <property type="molecule type" value="Genomic_DNA"/>
</dbReference>
<evidence type="ECO:0000313" key="3">
    <source>
        <dbReference type="Proteomes" id="UP000095552"/>
    </source>
</evidence>
<sequence>MEEQYMSLITEYIDGSLSEESRKEFDAYVTEGHIDMHEVEALAELQGKMITAPEPIPTDAMSEGFYSQLNAAKVEQSTDSGASKWEVLWQMILGTNRGRLAFGMAVLVFGIVIGRTLTGSFYQNQLTDLSAQMVDMKEMMMMTMLEEESVTKRLKGVQMSSELVSTNAEVTDAMFMTLNSDESTNVRMAALNLLAQYADDPAIREGLINSISQQESPLMQVALAELMVELQESKAVSEFKNIIEGEYTPEEVKTTLRESVNKIM</sequence>